<sequence>MRPRKCPAGLRGRATRMAVQARRDPDGPKGAVKRVADEPGVHPEALRARVTRAEIDAGERAGTTTADAPGASGPWRPGTAGWGGPTRSCARRARVPARAEPGRR</sequence>
<protein>
    <recommendedName>
        <fullName evidence="4">Transposase domain protein</fullName>
    </recommendedName>
</protein>
<feature type="region of interest" description="Disordered" evidence="1">
    <location>
        <begin position="1"/>
        <end position="42"/>
    </location>
</feature>
<comment type="caution">
    <text evidence="2">The sequence shown here is derived from an EMBL/GenBank/DDBJ whole genome shotgun (WGS) entry which is preliminary data.</text>
</comment>
<evidence type="ECO:0000256" key="1">
    <source>
        <dbReference type="SAM" id="MobiDB-lite"/>
    </source>
</evidence>
<organism evidence="2 3">
    <name type="scientific">Propionibacterium acidifaciens F0233</name>
    <dbReference type="NCBI Taxonomy" id="553198"/>
    <lineage>
        <taxon>Bacteria</taxon>
        <taxon>Bacillati</taxon>
        <taxon>Actinomycetota</taxon>
        <taxon>Actinomycetes</taxon>
        <taxon>Propionibacteriales</taxon>
        <taxon>Propionibacteriaceae</taxon>
        <taxon>Propionibacterium</taxon>
    </lineage>
</organism>
<gene>
    <name evidence="2" type="ORF">HMPREF0682_1806</name>
</gene>
<evidence type="ECO:0000313" key="3">
    <source>
        <dbReference type="Proteomes" id="UP000017052"/>
    </source>
</evidence>
<keyword evidence="3" id="KW-1185">Reference proteome</keyword>
<proteinExistence type="predicted"/>
<dbReference type="EMBL" id="ACVN02000124">
    <property type="protein sequence ID" value="ERK59150.1"/>
    <property type="molecule type" value="Genomic_DNA"/>
</dbReference>
<dbReference type="Proteomes" id="UP000017052">
    <property type="component" value="Unassembled WGS sequence"/>
</dbReference>
<dbReference type="AlphaFoldDB" id="U2Q8N4"/>
<name>U2Q8N4_9ACTN</name>
<evidence type="ECO:0000313" key="2">
    <source>
        <dbReference type="EMBL" id="ERK59150.1"/>
    </source>
</evidence>
<evidence type="ECO:0008006" key="4">
    <source>
        <dbReference type="Google" id="ProtNLM"/>
    </source>
</evidence>
<accession>U2Q8N4</accession>
<dbReference type="InterPro" id="IPR036388">
    <property type="entry name" value="WH-like_DNA-bd_sf"/>
</dbReference>
<feature type="region of interest" description="Disordered" evidence="1">
    <location>
        <begin position="54"/>
        <end position="104"/>
    </location>
</feature>
<reference evidence="2" key="1">
    <citation type="submission" date="2013-08" db="EMBL/GenBank/DDBJ databases">
        <authorList>
            <person name="Durkin A.S."/>
            <person name="Haft D.R."/>
            <person name="McCorrison J."/>
            <person name="Torralba M."/>
            <person name="Gillis M."/>
            <person name="Haft D.H."/>
            <person name="Methe B."/>
            <person name="Sutton G."/>
            <person name="Nelson K.E."/>
        </authorList>
    </citation>
    <scope>NUCLEOTIDE SEQUENCE [LARGE SCALE GENOMIC DNA]</scope>
    <source>
        <strain evidence="2">F0233</strain>
    </source>
</reference>
<dbReference type="Gene3D" id="1.10.10.10">
    <property type="entry name" value="Winged helix-like DNA-binding domain superfamily/Winged helix DNA-binding domain"/>
    <property type="match status" value="1"/>
</dbReference>